<dbReference type="InterPro" id="IPR010799">
    <property type="entry name" value="MlrC_C"/>
</dbReference>
<comment type="similarity">
    <text evidence="1">Belongs to the peptidase M81 family.</text>
</comment>
<dbReference type="EMBL" id="SACP01000030">
    <property type="protein sequence ID" value="RVU14484.1"/>
    <property type="molecule type" value="Genomic_DNA"/>
</dbReference>
<dbReference type="GO" id="GO:0008237">
    <property type="term" value="F:metallopeptidase activity"/>
    <property type="evidence" value="ECO:0007669"/>
    <property type="project" value="UniProtKB-KW"/>
</dbReference>
<dbReference type="OrthoDB" id="9782658at2"/>
<keyword evidence="1" id="KW-0479">Metal-binding</keyword>
<proteinExistence type="inferred from homology"/>
<dbReference type="Pfam" id="PF07364">
    <property type="entry name" value="DUF1485"/>
    <property type="match status" value="1"/>
</dbReference>
<dbReference type="RefSeq" id="WP_127733259.1">
    <property type="nucleotide sequence ID" value="NZ_SACP01000030.1"/>
</dbReference>
<feature type="domain" description="Microcystin LR degradation protein MlrC C-terminal" evidence="2">
    <location>
        <begin position="297"/>
        <end position="471"/>
    </location>
</feature>
<comment type="caution">
    <text evidence="4">The sequence shown here is derived from an EMBL/GenBank/DDBJ whole genome shotgun (WGS) entry which is preliminary data.</text>
</comment>
<evidence type="ECO:0000313" key="5">
    <source>
        <dbReference type="Proteomes" id="UP000286997"/>
    </source>
</evidence>
<keyword evidence="5" id="KW-1185">Reference proteome</keyword>
<protein>
    <recommendedName>
        <fullName evidence="1">Microcystinase C</fullName>
        <shortName evidence="1">MlrC</shortName>
    </recommendedName>
</protein>
<comment type="cofactor">
    <cofactor evidence="1">
        <name>Zn(2+)</name>
        <dbReference type="ChEBI" id="CHEBI:29105"/>
    </cofactor>
    <text evidence="1">Binds 1 zinc ion per subunit.</text>
</comment>
<gene>
    <name evidence="4" type="ORF">EOE48_23215</name>
</gene>
<dbReference type="InterPro" id="IPR009197">
    <property type="entry name" value="MlrC"/>
</dbReference>
<dbReference type="GO" id="GO:0006508">
    <property type="term" value="P:proteolysis"/>
    <property type="evidence" value="ECO:0007669"/>
    <property type="project" value="UniProtKB-KW"/>
</dbReference>
<accession>A0A3S2VJU4</accession>
<name>A0A3S2VJU4_9HYPH</name>
<dbReference type="Proteomes" id="UP000286997">
    <property type="component" value="Unassembled WGS sequence"/>
</dbReference>
<dbReference type="PIRSF" id="PIRSF012702">
    <property type="entry name" value="UCP012702"/>
    <property type="match status" value="1"/>
</dbReference>
<keyword evidence="1" id="KW-0378">Hydrolase</keyword>
<dbReference type="InterPro" id="IPR015995">
    <property type="entry name" value="MlrC_N"/>
</dbReference>
<keyword evidence="1" id="KW-0482">Metalloprotease</keyword>
<reference evidence="4 5" key="1">
    <citation type="submission" date="2019-01" db="EMBL/GenBank/DDBJ databases">
        <authorList>
            <person name="Chen W.-M."/>
        </authorList>
    </citation>
    <scope>NUCLEOTIDE SEQUENCE [LARGE SCALE GENOMIC DNA]</scope>
    <source>
        <strain evidence="4 5">TER-1</strain>
    </source>
</reference>
<dbReference type="GO" id="GO:0046872">
    <property type="term" value="F:metal ion binding"/>
    <property type="evidence" value="ECO:0007669"/>
    <property type="project" value="UniProtKB-KW"/>
</dbReference>
<organism evidence="4 5">
    <name type="scientific">Methylobacterium oryzihabitans</name>
    <dbReference type="NCBI Taxonomy" id="2499852"/>
    <lineage>
        <taxon>Bacteria</taxon>
        <taxon>Pseudomonadati</taxon>
        <taxon>Pseudomonadota</taxon>
        <taxon>Alphaproteobacteria</taxon>
        <taxon>Hyphomicrobiales</taxon>
        <taxon>Methylobacteriaceae</taxon>
        <taxon>Methylobacterium</taxon>
    </lineage>
</organism>
<keyword evidence="1" id="KW-0645">Protease</keyword>
<evidence type="ECO:0000259" key="2">
    <source>
        <dbReference type="Pfam" id="PF07171"/>
    </source>
</evidence>
<dbReference type="AlphaFoldDB" id="A0A3S2VJU4"/>
<dbReference type="Pfam" id="PF07171">
    <property type="entry name" value="MlrC_C"/>
    <property type="match status" value="1"/>
</dbReference>
<evidence type="ECO:0000256" key="1">
    <source>
        <dbReference type="PIRNR" id="PIRNR012702"/>
    </source>
</evidence>
<evidence type="ECO:0000259" key="3">
    <source>
        <dbReference type="Pfam" id="PF07364"/>
    </source>
</evidence>
<comment type="function">
    <text evidence="1">Involved in peptidolytic degradation of cyclic heptapeptide hepatotoxin microcystin (MC).</text>
</comment>
<evidence type="ECO:0000313" key="4">
    <source>
        <dbReference type="EMBL" id="RVU14484.1"/>
    </source>
</evidence>
<sequence>MKLFLAGLATETNTFAPLPTGRPAFLADYARRDGSRQPPSLSNLGTREWRRLAEADGHTVVESLTTFAQPGGITVRAVYEELRDTLLADLEAALPVDAVLLFMHGAMVADGYDDCEGDTLARVRALVGPDVPVGVELDLHCHLTETMREAATVMVIYKEYPHTDIAERARDLYPLVIGAAEKRIRPVMAYHDCRMVSMWRTSREPVSGFVRRMEALEGKDGILSVSFGHGFPWGDVPDVGARMLVVADGDPAKAQALATRLGEEVWAMREEAQTRHDTIDGAIDAALASTDPRPMVLADIADNSGAGSPSDNTAILRRLVERRVTGAAIGMFWDPGAVMSCREAGIGATFDLRVGGKAGITSGDPVDLRVTVRGLADDHSQGGLSGGRAQLGPSAWVEADGIHLVLTTARQQPFDPDAFTGLGCRLDDKRIVVVKSMQHFYAAFAPIASEVRYVSAPGATPPDYAGIPYTRRDGRYWPRVADPFAEAP</sequence>
<feature type="domain" description="Microcystin LR degradation protein MlrC N-terminal" evidence="3">
    <location>
        <begin position="3"/>
        <end position="286"/>
    </location>
</feature>